<dbReference type="AlphaFoldDB" id="A0A6P2CQR3"/>
<keyword evidence="5" id="KW-1185">Reference proteome</keyword>
<evidence type="ECO:0000256" key="2">
    <source>
        <dbReference type="SAM" id="SignalP"/>
    </source>
</evidence>
<dbReference type="SMART" id="SM00564">
    <property type="entry name" value="PQQ"/>
    <property type="match status" value="6"/>
</dbReference>
<dbReference type="Gene3D" id="2.130.10.10">
    <property type="entry name" value="YVTN repeat-like/Quinoprotein amine dehydrogenase"/>
    <property type="match status" value="2"/>
</dbReference>
<keyword evidence="1" id="KW-0812">Transmembrane</keyword>
<feature type="transmembrane region" description="Helical" evidence="1">
    <location>
        <begin position="186"/>
        <end position="203"/>
    </location>
</feature>
<feature type="transmembrane region" description="Helical" evidence="1">
    <location>
        <begin position="78"/>
        <end position="95"/>
    </location>
</feature>
<name>A0A6P2CQR3_9BACT</name>
<keyword evidence="1" id="KW-0472">Membrane</keyword>
<feature type="transmembrane region" description="Helical" evidence="1">
    <location>
        <begin position="223"/>
        <end position="246"/>
    </location>
</feature>
<protein>
    <recommendedName>
        <fullName evidence="3">Pyrrolo-quinoline quinone repeat domain-containing protein</fullName>
    </recommendedName>
</protein>
<dbReference type="Proteomes" id="UP000464178">
    <property type="component" value="Chromosome"/>
</dbReference>
<evidence type="ECO:0000313" key="5">
    <source>
        <dbReference type="Proteomes" id="UP000464178"/>
    </source>
</evidence>
<dbReference type="Pfam" id="PF13360">
    <property type="entry name" value="PQQ_2"/>
    <property type="match status" value="1"/>
</dbReference>
<sequence length="678" mass="72242">MRLQSSPCFGVLAFLVLSFAASAKSTSAEYALTTLPTPPSALLGVIPSIALVGPVAIVAALFPSVFARMAVGMKRWRAFLVVASINSTLALIYFAVSTYRPHWLPAGWAFAPKSVAIYLTAIALGGFLWAGMRYRRMACDEPAVTNVPGKTELLALVGLTAFAVVCTVLTAAFADWNSTLTVPMREFTFIGIALFVATIYAAYRAATRGTDLSADGSIPALRLSFSGESVGLATLMLCGLITVLVLNGRGSEPMATGIETGDAERNFAPRLVGEPVAIEAFELENGKPEKSLGRIMSNLVLDGDRLYFGVQRPIDGCLLAMNRHTGQIEWAVDAVGDPLRTVYCTPTIEGGKVYCGEGMHHDKGCRLFCVNASDGNPAWKEPFKTSSHTEGAPAVANGKVYFPAGDDGLFCADANTGAKLWQFPGGKERGIHIDAAPVVANGTVFVGSGLYSYVAVALDANTGEEKWRTDLKLRSFGAPVASGSKVFYGVGTGNMGFDTFHYDEEGEEREKEPAGSVCCLDAAAGKEEWRYLLPRSVHTGLAVDAFSVYAGCRDGNVYAIDRKTGKLRWRVGIGSAVASAPAVASAGGFPVAVYAISREGRMFCLNPQTGAVQWWRGKLPGFGWRGDEFDVMCSPLVVTTPTATGSKRTIYIGGMTVDPNNPLLRHVAVFKFEDVIGE</sequence>
<feature type="transmembrane region" description="Helical" evidence="1">
    <location>
        <begin position="43"/>
        <end position="66"/>
    </location>
</feature>
<evidence type="ECO:0000256" key="1">
    <source>
        <dbReference type="SAM" id="Phobius"/>
    </source>
</evidence>
<feature type="transmembrane region" description="Helical" evidence="1">
    <location>
        <begin position="153"/>
        <end position="174"/>
    </location>
</feature>
<dbReference type="InterPro" id="IPR011047">
    <property type="entry name" value="Quinoprotein_ADH-like_sf"/>
</dbReference>
<dbReference type="SUPFAM" id="SSF50998">
    <property type="entry name" value="Quinoprotein alcohol dehydrogenase-like"/>
    <property type="match status" value="1"/>
</dbReference>
<reference evidence="4 5" key="1">
    <citation type="submission" date="2019-05" db="EMBL/GenBank/DDBJ databases">
        <authorList>
            <consortium name="Science for Life Laboratories"/>
        </authorList>
    </citation>
    <scope>NUCLEOTIDE SEQUENCE [LARGE SCALE GENOMIC DNA]</scope>
    <source>
        <strain evidence="4">Soil9</strain>
    </source>
</reference>
<dbReference type="InterPro" id="IPR015943">
    <property type="entry name" value="WD40/YVTN_repeat-like_dom_sf"/>
</dbReference>
<dbReference type="InterPro" id="IPR018391">
    <property type="entry name" value="PQQ_b-propeller_rpt"/>
</dbReference>
<feature type="transmembrane region" description="Helical" evidence="1">
    <location>
        <begin position="115"/>
        <end position="132"/>
    </location>
</feature>
<feature type="signal peptide" evidence="2">
    <location>
        <begin position="1"/>
        <end position="23"/>
    </location>
</feature>
<proteinExistence type="predicted"/>
<dbReference type="InterPro" id="IPR002372">
    <property type="entry name" value="PQQ_rpt_dom"/>
</dbReference>
<keyword evidence="2" id="KW-0732">Signal</keyword>
<keyword evidence="1" id="KW-1133">Transmembrane helix</keyword>
<dbReference type="PANTHER" id="PTHR34512">
    <property type="entry name" value="CELL SURFACE PROTEIN"/>
    <property type="match status" value="1"/>
</dbReference>
<evidence type="ECO:0000313" key="4">
    <source>
        <dbReference type="EMBL" id="VTR91199.1"/>
    </source>
</evidence>
<feature type="domain" description="Pyrrolo-quinoline quinone repeat" evidence="3">
    <location>
        <begin position="413"/>
        <end position="614"/>
    </location>
</feature>
<accession>A0A6P2CQR3</accession>
<feature type="chain" id="PRO_5026711469" description="Pyrrolo-quinoline quinone repeat domain-containing protein" evidence="2">
    <location>
        <begin position="24"/>
        <end position="678"/>
    </location>
</feature>
<dbReference type="EMBL" id="LR593886">
    <property type="protein sequence ID" value="VTR91199.1"/>
    <property type="molecule type" value="Genomic_DNA"/>
</dbReference>
<dbReference type="PANTHER" id="PTHR34512:SF30">
    <property type="entry name" value="OUTER MEMBRANE PROTEIN ASSEMBLY FACTOR BAMB"/>
    <property type="match status" value="1"/>
</dbReference>
<dbReference type="KEGG" id="gms:SOIL9_65150"/>
<dbReference type="RefSeq" id="WP_162666230.1">
    <property type="nucleotide sequence ID" value="NZ_LR593886.1"/>
</dbReference>
<gene>
    <name evidence="4" type="ORF">SOIL9_65150</name>
</gene>
<organism evidence="4 5">
    <name type="scientific">Gemmata massiliana</name>
    <dbReference type="NCBI Taxonomy" id="1210884"/>
    <lineage>
        <taxon>Bacteria</taxon>
        <taxon>Pseudomonadati</taxon>
        <taxon>Planctomycetota</taxon>
        <taxon>Planctomycetia</taxon>
        <taxon>Gemmatales</taxon>
        <taxon>Gemmataceae</taxon>
        <taxon>Gemmata</taxon>
    </lineage>
</organism>
<evidence type="ECO:0000259" key="3">
    <source>
        <dbReference type="Pfam" id="PF13360"/>
    </source>
</evidence>